<dbReference type="GeneID" id="54562361"/>
<dbReference type="Proteomes" id="UP000799537">
    <property type="component" value="Unassembled WGS sequence"/>
</dbReference>
<evidence type="ECO:0000313" key="2">
    <source>
        <dbReference type="Proteomes" id="UP000799537"/>
    </source>
</evidence>
<organism evidence="1 2">
    <name type="scientific">Zasmidium cellare ATCC 36951</name>
    <dbReference type="NCBI Taxonomy" id="1080233"/>
    <lineage>
        <taxon>Eukaryota</taxon>
        <taxon>Fungi</taxon>
        <taxon>Dikarya</taxon>
        <taxon>Ascomycota</taxon>
        <taxon>Pezizomycotina</taxon>
        <taxon>Dothideomycetes</taxon>
        <taxon>Dothideomycetidae</taxon>
        <taxon>Mycosphaerellales</taxon>
        <taxon>Mycosphaerellaceae</taxon>
        <taxon>Zasmidium</taxon>
    </lineage>
</organism>
<evidence type="ECO:0000313" key="1">
    <source>
        <dbReference type="EMBL" id="KAF2160946.1"/>
    </source>
</evidence>
<dbReference type="EMBL" id="ML993622">
    <property type="protein sequence ID" value="KAF2160946.1"/>
    <property type="molecule type" value="Genomic_DNA"/>
</dbReference>
<accession>A0A6A6C6F4</accession>
<sequence>MLTSALQEKLAPLADSIHTNRKRWWARVNAVRNQEPSPLPSYKIIKRRKKPTTALDTFAHRLKWKISHVAARSALLARFSFAPYDFTLEEHVASSLRPPRETETFTNQLGNALRATDGRLNRWEGAVKAAEGFYFGLLKDVRDRAKALERALRVKKGEHWEWKGLGGRG</sequence>
<keyword evidence="2" id="KW-1185">Reference proteome</keyword>
<name>A0A6A6C6F4_ZASCE</name>
<dbReference type="RefSeq" id="XP_033661835.1">
    <property type="nucleotide sequence ID" value="XM_033809089.1"/>
</dbReference>
<proteinExistence type="predicted"/>
<protein>
    <submittedName>
        <fullName evidence="1">Uncharacterized protein</fullName>
    </submittedName>
</protein>
<gene>
    <name evidence="1" type="ORF">M409DRAFT_28551</name>
</gene>
<reference evidence="1" key="1">
    <citation type="journal article" date="2020" name="Stud. Mycol.">
        <title>101 Dothideomycetes genomes: a test case for predicting lifestyles and emergence of pathogens.</title>
        <authorList>
            <person name="Haridas S."/>
            <person name="Albert R."/>
            <person name="Binder M."/>
            <person name="Bloem J."/>
            <person name="Labutti K."/>
            <person name="Salamov A."/>
            <person name="Andreopoulos B."/>
            <person name="Baker S."/>
            <person name="Barry K."/>
            <person name="Bills G."/>
            <person name="Bluhm B."/>
            <person name="Cannon C."/>
            <person name="Castanera R."/>
            <person name="Culley D."/>
            <person name="Daum C."/>
            <person name="Ezra D."/>
            <person name="Gonzalez J."/>
            <person name="Henrissat B."/>
            <person name="Kuo A."/>
            <person name="Liang C."/>
            <person name="Lipzen A."/>
            <person name="Lutzoni F."/>
            <person name="Magnuson J."/>
            <person name="Mondo S."/>
            <person name="Nolan M."/>
            <person name="Ohm R."/>
            <person name="Pangilinan J."/>
            <person name="Park H.-J."/>
            <person name="Ramirez L."/>
            <person name="Alfaro M."/>
            <person name="Sun H."/>
            <person name="Tritt A."/>
            <person name="Yoshinaga Y."/>
            <person name="Zwiers L.-H."/>
            <person name="Turgeon B."/>
            <person name="Goodwin S."/>
            <person name="Spatafora J."/>
            <person name="Crous P."/>
            <person name="Grigoriev I."/>
        </authorList>
    </citation>
    <scope>NUCLEOTIDE SEQUENCE</scope>
    <source>
        <strain evidence="1">ATCC 36951</strain>
    </source>
</reference>
<dbReference type="AlphaFoldDB" id="A0A6A6C6F4"/>